<comment type="caution">
    <text evidence="2">The sequence shown here is derived from an EMBL/GenBank/DDBJ whole genome shotgun (WGS) entry which is preliminary data.</text>
</comment>
<evidence type="ECO:0000313" key="3">
    <source>
        <dbReference type="Proteomes" id="UP001294570"/>
    </source>
</evidence>
<protein>
    <submittedName>
        <fullName evidence="2">Glycosyltransferase family 4 protein</fullName>
        <ecNumber evidence="2">2.4.-.-</ecNumber>
    </submittedName>
</protein>
<dbReference type="EMBL" id="JAXIVU010000008">
    <property type="protein sequence ID" value="MDY7219431.1"/>
    <property type="molecule type" value="Genomic_DNA"/>
</dbReference>
<dbReference type="Proteomes" id="UP001294570">
    <property type="component" value="Unassembled WGS sequence"/>
</dbReference>
<feature type="domain" description="Glycosyl transferase family 1" evidence="1">
    <location>
        <begin position="202"/>
        <end position="363"/>
    </location>
</feature>
<reference evidence="2 3" key="1">
    <citation type="submission" date="2023-12" db="EMBL/GenBank/DDBJ databases">
        <title>Denitrificimonas halotolerans sp. nov.,a novel species isolated from landfill leachate.</title>
        <authorList>
            <person name="Wang S."/>
        </authorList>
    </citation>
    <scope>NUCLEOTIDE SEQUENCE [LARGE SCALE GENOMIC DNA]</scope>
    <source>
        <strain evidence="2 3">JX-1</strain>
    </source>
</reference>
<sequence>MPTKLLIHAWRVEKKGNAYYLPFSHWLYLQEIVQYYDEVVLIAGCRHLAADASTEDLPITGLGNIQVHELPMGSGSYLSSVRYFPAFVQAYRQIKGVTTYYSRYPTPFGWLQKCFAGKAQRIIHYVGDPVDVALNNPNFSPLKKRLLVSAFAIENQLYLWACKGAQVYTNGHHLAERLARKGITATALISSTLTAGDFYYAEKNIHPETAKFIYLGYLRTAKGVETVLRAFARYNQDYPQSSFTIIGSGEFEHELKNLVADAQINNVHFLGKIEDRAQINQALRSADVFLFASLSEGSPRVVLEAMANGLAVISTPVGSLPKCFSADSDIVFANFNDPEDFYNKMRALTENNQGYNALRSAAYVKVQDATIAQFIKRIFHR</sequence>
<dbReference type="PANTHER" id="PTHR45947:SF3">
    <property type="entry name" value="SULFOQUINOVOSYL TRANSFERASE SQD2"/>
    <property type="match status" value="1"/>
</dbReference>
<dbReference type="PANTHER" id="PTHR45947">
    <property type="entry name" value="SULFOQUINOVOSYL TRANSFERASE SQD2"/>
    <property type="match status" value="1"/>
</dbReference>
<dbReference type="Gene3D" id="3.40.50.2000">
    <property type="entry name" value="Glycogen Phosphorylase B"/>
    <property type="match status" value="1"/>
</dbReference>
<dbReference type="GO" id="GO:0016757">
    <property type="term" value="F:glycosyltransferase activity"/>
    <property type="evidence" value="ECO:0007669"/>
    <property type="project" value="UniProtKB-KW"/>
</dbReference>
<keyword evidence="3" id="KW-1185">Reference proteome</keyword>
<dbReference type="EC" id="2.4.-.-" evidence="2"/>
<dbReference type="CDD" id="cd03801">
    <property type="entry name" value="GT4_PimA-like"/>
    <property type="match status" value="1"/>
</dbReference>
<proteinExistence type="predicted"/>
<dbReference type="InterPro" id="IPR050194">
    <property type="entry name" value="Glycosyltransferase_grp1"/>
</dbReference>
<evidence type="ECO:0000313" key="2">
    <source>
        <dbReference type="EMBL" id="MDY7219431.1"/>
    </source>
</evidence>
<dbReference type="InterPro" id="IPR001296">
    <property type="entry name" value="Glyco_trans_1"/>
</dbReference>
<organism evidence="2 3">
    <name type="scientific">Denitrificimonas halotolerans</name>
    <dbReference type="NCBI Taxonomy" id="3098930"/>
    <lineage>
        <taxon>Bacteria</taxon>
        <taxon>Pseudomonadati</taxon>
        <taxon>Pseudomonadota</taxon>
        <taxon>Gammaproteobacteria</taxon>
        <taxon>Pseudomonadales</taxon>
        <taxon>Pseudomonadaceae</taxon>
        <taxon>Denitrificimonas</taxon>
    </lineage>
</organism>
<evidence type="ECO:0000259" key="1">
    <source>
        <dbReference type="Pfam" id="PF00534"/>
    </source>
</evidence>
<gene>
    <name evidence="2" type="ORF">TOI97_07605</name>
</gene>
<keyword evidence="2" id="KW-0808">Transferase</keyword>
<dbReference type="Pfam" id="PF00534">
    <property type="entry name" value="Glycos_transf_1"/>
    <property type="match status" value="1"/>
</dbReference>
<dbReference type="SUPFAM" id="SSF53756">
    <property type="entry name" value="UDP-Glycosyltransferase/glycogen phosphorylase"/>
    <property type="match status" value="1"/>
</dbReference>
<keyword evidence="2" id="KW-0328">Glycosyltransferase</keyword>
<name>A0ABU5GR23_9GAMM</name>
<dbReference type="RefSeq" id="WP_321553522.1">
    <property type="nucleotide sequence ID" value="NZ_JAXIVU010000008.1"/>
</dbReference>
<accession>A0ABU5GR23</accession>